<dbReference type="EMBL" id="BLAF01000013">
    <property type="protein sequence ID" value="GES19678.1"/>
    <property type="molecule type" value="Genomic_DNA"/>
</dbReference>
<accession>A0A5M3XNB0</accession>
<name>A0A5M3XNB0_9ACTN</name>
<proteinExistence type="predicted"/>
<reference evidence="1 2" key="1">
    <citation type="submission" date="2019-10" db="EMBL/GenBank/DDBJ databases">
        <title>Whole genome shotgun sequence of Acrocarpospora pleiomorpha NBRC 16267.</title>
        <authorList>
            <person name="Ichikawa N."/>
            <person name="Kimura A."/>
            <person name="Kitahashi Y."/>
            <person name="Komaki H."/>
            <person name="Oguchi A."/>
        </authorList>
    </citation>
    <scope>NUCLEOTIDE SEQUENCE [LARGE SCALE GENOMIC DNA]</scope>
    <source>
        <strain evidence="1 2">NBRC 16267</strain>
    </source>
</reference>
<sequence>MIIIQSSYRAEDAAYLALADAATIVPHQEWRVIGGHMVNLHVLHAGLDLPLRATRDADLAVEVLTVRQGSVVDHLHALGYTNTSNRFTRIVGAHELTIDLLVPSTSTRHEPNVDVGPIVADGVPGLSVSLARPGLRLPLRITLSTGTELPFDAIIPDLASALALKIFSYGSRFATRDEEDIKRLLKIAHATGLNWPSSPTFRDAARVVHRYIDTRAQRDAELRALARTIVGRA</sequence>
<gene>
    <name evidence="1" type="ORF">Aple_025740</name>
</gene>
<evidence type="ECO:0000313" key="1">
    <source>
        <dbReference type="EMBL" id="GES19678.1"/>
    </source>
</evidence>
<dbReference type="RefSeq" id="WP_155344756.1">
    <property type="nucleotide sequence ID" value="NZ_BAAAHM010000028.1"/>
</dbReference>
<evidence type="ECO:0000313" key="2">
    <source>
        <dbReference type="Proteomes" id="UP000377595"/>
    </source>
</evidence>
<dbReference type="AlphaFoldDB" id="A0A5M3XNB0"/>
<dbReference type="OrthoDB" id="4793208at2"/>
<organism evidence="1 2">
    <name type="scientific">Acrocarpospora pleiomorpha</name>
    <dbReference type="NCBI Taxonomy" id="90975"/>
    <lineage>
        <taxon>Bacteria</taxon>
        <taxon>Bacillati</taxon>
        <taxon>Actinomycetota</taxon>
        <taxon>Actinomycetes</taxon>
        <taxon>Streptosporangiales</taxon>
        <taxon>Streptosporangiaceae</taxon>
        <taxon>Acrocarpospora</taxon>
    </lineage>
</organism>
<comment type="caution">
    <text evidence="1">The sequence shown here is derived from an EMBL/GenBank/DDBJ whole genome shotgun (WGS) entry which is preliminary data.</text>
</comment>
<protein>
    <submittedName>
        <fullName evidence="1">Uncharacterized protein</fullName>
    </submittedName>
</protein>
<keyword evidence="2" id="KW-1185">Reference proteome</keyword>
<dbReference type="Proteomes" id="UP000377595">
    <property type="component" value="Unassembled WGS sequence"/>
</dbReference>